<dbReference type="InterPro" id="IPR007159">
    <property type="entry name" value="SpoVT-AbrB_dom"/>
</dbReference>
<dbReference type="PROSITE" id="PS51740">
    <property type="entry name" value="SPOVT_ABRB"/>
    <property type="match status" value="1"/>
</dbReference>
<dbReference type="EMBL" id="BMXI01000009">
    <property type="protein sequence ID" value="GHC56033.1"/>
    <property type="molecule type" value="Genomic_DNA"/>
</dbReference>
<proteinExistence type="predicted"/>
<comment type="caution">
    <text evidence="3">The sequence shown here is derived from an EMBL/GenBank/DDBJ whole genome shotgun (WGS) entry which is preliminary data.</text>
</comment>
<name>A0A918TNJ7_9BACT</name>
<dbReference type="AlphaFoldDB" id="A0A918TNJ7"/>
<dbReference type="NCBIfam" id="TIGR01439">
    <property type="entry name" value="lp_hng_hel_AbrB"/>
    <property type="match status" value="1"/>
</dbReference>
<accession>A0A918TNJ7</accession>
<reference evidence="3" key="2">
    <citation type="submission" date="2020-09" db="EMBL/GenBank/DDBJ databases">
        <authorList>
            <person name="Sun Q."/>
            <person name="Kim S."/>
        </authorList>
    </citation>
    <scope>NUCLEOTIDE SEQUENCE</scope>
    <source>
        <strain evidence="3">KCTC 12988</strain>
    </source>
</reference>
<evidence type="ECO:0000256" key="1">
    <source>
        <dbReference type="PROSITE-ProRule" id="PRU01076"/>
    </source>
</evidence>
<dbReference type="Gene3D" id="2.10.260.10">
    <property type="match status" value="1"/>
</dbReference>
<reference evidence="3" key="1">
    <citation type="journal article" date="2014" name="Int. J. Syst. Evol. Microbiol.">
        <title>Complete genome sequence of Corynebacterium casei LMG S-19264T (=DSM 44701T), isolated from a smear-ripened cheese.</title>
        <authorList>
            <consortium name="US DOE Joint Genome Institute (JGI-PGF)"/>
            <person name="Walter F."/>
            <person name="Albersmeier A."/>
            <person name="Kalinowski J."/>
            <person name="Ruckert C."/>
        </authorList>
    </citation>
    <scope>NUCLEOTIDE SEQUENCE</scope>
    <source>
        <strain evidence="3">KCTC 12988</strain>
    </source>
</reference>
<sequence>METLTLNEKGQITIPASLRKQLGISAGSQIRLFSEPGEKTLHLTPTGSIKDAFGILPKPKKALTIEEMNEKMEKAVAEEVMSYERD</sequence>
<dbReference type="GO" id="GO:0003677">
    <property type="term" value="F:DNA binding"/>
    <property type="evidence" value="ECO:0007669"/>
    <property type="project" value="UniProtKB-UniRule"/>
</dbReference>
<gene>
    <name evidence="3" type="ORF">GCM10007100_23650</name>
</gene>
<dbReference type="Pfam" id="PF04014">
    <property type="entry name" value="MazE_antitoxin"/>
    <property type="match status" value="1"/>
</dbReference>
<feature type="domain" description="SpoVT-AbrB" evidence="2">
    <location>
        <begin position="1"/>
        <end position="48"/>
    </location>
</feature>
<dbReference type="RefSeq" id="WP_189570173.1">
    <property type="nucleotide sequence ID" value="NZ_BMXI01000009.1"/>
</dbReference>
<dbReference type="InterPro" id="IPR037914">
    <property type="entry name" value="SpoVT-AbrB_sf"/>
</dbReference>
<organism evidence="3 4">
    <name type="scientific">Roseibacillus persicicus</name>
    <dbReference type="NCBI Taxonomy" id="454148"/>
    <lineage>
        <taxon>Bacteria</taxon>
        <taxon>Pseudomonadati</taxon>
        <taxon>Verrucomicrobiota</taxon>
        <taxon>Verrucomicrobiia</taxon>
        <taxon>Verrucomicrobiales</taxon>
        <taxon>Verrucomicrobiaceae</taxon>
        <taxon>Roseibacillus</taxon>
    </lineage>
</organism>
<dbReference type="SMART" id="SM00966">
    <property type="entry name" value="SpoVT_AbrB"/>
    <property type="match status" value="1"/>
</dbReference>
<keyword evidence="1" id="KW-0238">DNA-binding</keyword>
<keyword evidence="4" id="KW-1185">Reference proteome</keyword>
<evidence type="ECO:0000313" key="3">
    <source>
        <dbReference type="EMBL" id="GHC56033.1"/>
    </source>
</evidence>
<dbReference type="Proteomes" id="UP000644507">
    <property type="component" value="Unassembled WGS sequence"/>
</dbReference>
<evidence type="ECO:0000259" key="2">
    <source>
        <dbReference type="PROSITE" id="PS51740"/>
    </source>
</evidence>
<protein>
    <recommendedName>
        <fullName evidence="2">SpoVT-AbrB domain-containing protein</fullName>
    </recommendedName>
</protein>
<evidence type="ECO:0000313" key="4">
    <source>
        <dbReference type="Proteomes" id="UP000644507"/>
    </source>
</evidence>
<dbReference type="SUPFAM" id="SSF89447">
    <property type="entry name" value="AbrB/MazE/MraZ-like"/>
    <property type="match status" value="1"/>
</dbReference>